<keyword evidence="4 9" id="KW-0547">Nucleotide-binding</keyword>
<organism evidence="10 11">
    <name type="scientific">Heliorestis acidaminivorans</name>
    <dbReference type="NCBI Taxonomy" id="553427"/>
    <lineage>
        <taxon>Bacteria</taxon>
        <taxon>Bacillati</taxon>
        <taxon>Bacillota</taxon>
        <taxon>Clostridia</taxon>
        <taxon>Eubacteriales</taxon>
        <taxon>Heliobacteriaceae</taxon>
        <taxon>Heliorestis</taxon>
    </lineage>
</organism>
<dbReference type="Proteomes" id="UP000468766">
    <property type="component" value="Unassembled WGS sequence"/>
</dbReference>
<feature type="binding site" evidence="9">
    <location>
        <position position="17"/>
    </location>
    <ligand>
        <name>Mg(2+)</name>
        <dbReference type="ChEBI" id="CHEBI:18420"/>
    </ligand>
</feature>
<dbReference type="Gene3D" id="3.40.50.300">
    <property type="entry name" value="P-loop containing nucleotide triphosphate hydrolases"/>
    <property type="match status" value="1"/>
</dbReference>
<dbReference type="FunFam" id="3.40.50.300:FF:000292">
    <property type="entry name" value="ATP-dependent dethiobiotin synthetase BioD"/>
    <property type="match status" value="1"/>
</dbReference>
<gene>
    <name evidence="9 10" type="primary">bioD</name>
    <name evidence="10" type="ORF">F9B85_09940</name>
</gene>
<sequence>MTKAIFILGTDTDVGKTVVSAGLMYQLLNKGHQACYFKPISSGAIEEDGEIFSYDLSFVKKVSGLQEDDNLINPYRFKTPVSPHLASPLENKPIHIPAILKKYELLKSKYDYLIVEGCGGLAVPLTTEYMQYEFIKDLNISCLLVTRTTLGTINHTTLTLKVAEQMGIPIEGILFNGYKGSMLEDNNIETIRKMTSVPVLAVLPAVEALNVEKLESGNLKEIFSKAENLEAFLTKGQGLTHE</sequence>
<dbReference type="Pfam" id="PF13500">
    <property type="entry name" value="AAA_26"/>
    <property type="match status" value="1"/>
</dbReference>
<feature type="binding site" evidence="9">
    <location>
        <position position="55"/>
    </location>
    <ligand>
        <name>Mg(2+)</name>
        <dbReference type="ChEBI" id="CHEBI:18420"/>
    </ligand>
</feature>
<evidence type="ECO:0000256" key="2">
    <source>
        <dbReference type="ARBA" id="ARBA00022598"/>
    </source>
</evidence>
<evidence type="ECO:0000256" key="8">
    <source>
        <dbReference type="ARBA" id="ARBA00047386"/>
    </source>
</evidence>
<comment type="caution">
    <text evidence="9">Lacks conserved residue(s) required for the propagation of feature annotation.</text>
</comment>
<dbReference type="InterPro" id="IPR027417">
    <property type="entry name" value="P-loop_NTPase"/>
</dbReference>
<keyword evidence="7 9" id="KW-0460">Magnesium</keyword>
<comment type="subcellular location">
    <subcellularLocation>
        <location evidence="9">Cytoplasm</location>
    </subcellularLocation>
</comment>
<reference evidence="10 11" key="1">
    <citation type="submission" date="2019-10" db="EMBL/GenBank/DDBJ databases">
        <title>Whole-genome sequence of the extremophile Heliorestis acidaminivorans DSM 24790.</title>
        <authorList>
            <person name="Kyndt J.A."/>
            <person name="Meyer T.E."/>
        </authorList>
    </citation>
    <scope>NUCLEOTIDE SEQUENCE [LARGE SCALE GENOMIC DNA]</scope>
    <source>
        <strain evidence="10 11">DSM 24790</strain>
    </source>
</reference>
<evidence type="ECO:0000256" key="7">
    <source>
        <dbReference type="ARBA" id="ARBA00022842"/>
    </source>
</evidence>
<feature type="binding site" evidence="9">
    <location>
        <position position="42"/>
    </location>
    <ligand>
        <name>substrate</name>
    </ligand>
</feature>
<protein>
    <recommendedName>
        <fullName evidence="9">ATP-dependent dethiobiotin synthetase BioD</fullName>
        <ecNumber evidence="9">6.3.3.3</ecNumber>
    </recommendedName>
    <alternativeName>
        <fullName evidence="9">DTB synthetase</fullName>
        <shortName evidence="9">DTBS</shortName>
    </alternativeName>
    <alternativeName>
        <fullName evidence="9">Dethiobiotin synthase</fullName>
    </alternativeName>
</protein>
<keyword evidence="5 9" id="KW-0093">Biotin biosynthesis</keyword>
<comment type="caution">
    <text evidence="10">The sequence shown here is derived from an EMBL/GenBank/DDBJ whole genome shotgun (WGS) entry which is preliminary data.</text>
</comment>
<comment type="catalytic activity">
    <reaction evidence="9">
        <text>(7R,8S)-7,8-diammoniononanoate + CO2 + ATP = (4R,5S)-dethiobiotin + ADP + phosphate + 3 H(+)</text>
        <dbReference type="Rhea" id="RHEA:15805"/>
        <dbReference type="ChEBI" id="CHEBI:15378"/>
        <dbReference type="ChEBI" id="CHEBI:16526"/>
        <dbReference type="ChEBI" id="CHEBI:30616"/>
        <dbReference type="ChEBI" id="CHEBI:43474"/>
        <dbReference type="ChEBI" id="CHEBI:149469"/>
        <dbReference type="ChEBI" id="CHEBI:149473"/>
        <dbReference type="ChEBI" id="CHEBI:456216"/>
        <dbReference type="EC" id="6.3.3.3"/>
    </reaction>
</comment>
<dbReference type="AlphaFoldDB" id="A0A6I0EXZ4"/>
<evidence type="ECO:0000256" key="9">
    <source>
        <dbReference type="HAMAP-Rule" id="MF_00336"/>
    </source>
</evidence>
<dbReference type="InterPro" id="IPR004472">
    <property type="entry name" value="DTB_synth_BioD"/>
</dbReference>
<feature type="binding site" evidence="9">
    <location>
        <begin position="13"/>
        <end position="18"/>
    </location>
    <ligand>
        <name>ATP</name>
        <dbReference type="ChEBI" id="CHEBI:30616"/>
    </ligand>
</feature>
<dbReference type="GO" id="GO:0042803">
    <property type="term" value="F:protein homodimerization activity"/>
    <property type="evidence" value="ECO:0007669"/>
    <property type="project" value="UniProtKB-ARBA"/>
</dbReference>
<dbReference type="GO" id="GO:0004141">
    <property type="term" value="F:dethiobiotin synthase activity"/>
    <property type="evidence" value="ECO:0007669"/>
    <property type="project" value="UniProtKB-UniRule"/>
</dbReference>
<comment type="cofactor">
    <cofactor evidence="9">
        <name>Mg(2+)</name>
        <dbReference type="ChEBI" id="CHEBI:18420"/>
    </cofactor>
</comment>
<name>A0A6I0EXZ4_9FIRM</name>
<dbReference type="NCBIfam" id="TIGR00347">
    <property type="entry name" value="bioD"/>
    <property type="match status" value="1"/>
</dbReference>
<evidence type="ECO:0000256" key="1">
    <source>
        <dbReference type="ARBA" id="ARBA00022490"/>
    </source>
</evidence>
<comment type="function">
    <text evidence="9">Catalyzes a mechanistically unusual reaction, the ATP-dependent insertion of CO2 between the N7 and N8 nitrogen atoms of 7,8-diaminopelargonic acid (DAPA, also called 7,8-diammoniononanoate) to form a ureido ring.</text>
</comment>
<dbReference type="PIRSF" id="PIRSF006755">
    <property type="entry name" value="DTB_synth"/>
    <property type="match status" value="1"/>
</dbReference>
<evidence type="ECO:0000256" key="6">
    <source>
        <dbReference type="ARBA" id="ARBA00022840"/>
    </source>
</evidence>
<keyword evidence="3 9" id="KW-0479">Metal-binding</keyword>
<dbReference type="PANTHER" id="PTHR43210:SF2">
    <property type="entry name" value="ATP-DEPENDENT DETHIOBIOTIN SYNTHETASE BIOD 2"/>
    <property type="match status" value="1"/>
</dbReference>
<dbReference type="SUPFAM" id="SSF52540">
    <property type="entry name" value="P-loop containing nucleoside triphosphate hydrolases"/>
    <property type="match status" value="1"/>
</dbReference>
<evidence type="ECO:0000256" key="5">
    <source>
        <dbReference type="ARBA" id="ARBA00022756"/>
    </source>
</evidence>
<accession>A0A6I0EXZ4</accession>
<feature type="binding site" evidence="9">
    <location>
        <position position="116"/>
    </location>
    <ligand>
        <name>Mg(2+)</name>
        <dbReference type="ChEBI" id="CHEBI:18420"/>
    </ligand>
</feature>
<evidence type="ECO:0000313" key="11">
    <source>
        <dbReference type="Proteomes" id="UP000468766"/>
    </source>
</evidence>
<proteinExistence type="inferred from homology"/>
<evidence type="ECO:0000256" key="4">
    <source>
        <dbReference type="ARBA" id="ARBA00022741"/>
    </source>
</evidence>
<keyword evidence="1 9" id="KW-0963">Cytoplasm</keyword>
<feature type="binding site" evidence="9">
    <location>
        <begin position="116"/>
        <end position="119"/>
    </location>
    <ligand>
        <name>ATP</name>
        <dbReference type="ChEBI" id="CHEBI:30616"/>
    </ligand>
</feature>
<comment type="similarity">
    <text evidence="9">Belongs to the dethiobiotin synthetase family.</text>
</comment>
<dbReference type="EC" id="6.3.3.3" evidence="9"/>
<dbReference type="CDD" id="cd03109">
    <property type="entry name" value="DTBS"/>
    <property type="match status" value="1"/>
</dbReference>
<comment type="subunit">
    <text evidence="9">Homodimer.</text>
</comment>
<dbReference type="GO" id="GO:0000287">
    <property type="term" value="F:magnesium ion binding"/>
    <property type="evidence" value="ECO:0007669"/>
    <property type="project" value="UniProtKB-UniRule"/>
</dbReference>
<dbReference type="OrthoDB" id="9802097at2"/>
<dbReference type="GO" id="GO:0009102">
    <property type="term" value="P:biotin biosynthetic process"/>
    <property type="evidence" value="ECO:0007669"/>
    <property type="project" value="UniProtKB-UniRule"/>
</dbReference>
<comment type="pathway">
    <text evidence="9">Cofactor biosynthesis; biotin biosynthesis; biotin from 7,8-diaminononanoate: step 1/2.</text>
</comment>
<dbReference type="PANTHER" id="PTHR43210">
    <property type="entry name" value="DETHIOBIOTIN SYNTHETASE"/>
    <property type="match status" value="1"/>
</dbReference>
<dbReference type="GO" id="GO:0005524">
    <property type="term" value="F:ATP binding"/>
    <property type="evidence" value="ECO:0007669"/>
    <property type="project" value="UniProtKB-UniRule"/>
</dbReference>
<feature type="binding site" evidence="9">
    <location>
        <position position="55"/>
    </location>
    <ligand>
        <name>ATP</name>
        <dbReference type="ChEBI" id="CHEBI:30616"/>
    </ligand>
</feature>
<keyword evidence="6 9" id="KW-0067">ATP-binding</keyword>
<dbReference type="UniPathway" id="UPA00078">
    <property type="reaction ID" value="UER00161"/>
</dbReference>
<feature type="active site" evidence="9">
    <location>
        <position position="38"/>
    </location>
</feature>
<comment type="catalytic activity">
    <reaction evidence="8">
        <text>(7R,8S)-8-amino-7-(carboxyamino)nonanoate + ATP = (4R,5S)-dethiobiotin + ADP + phosphate + H(+)</text>
        <dbReference type="Rhea" id="RHEA:63684"/>
        <dbReference type="ChEBI" id="CHEBI:15378"/>
        <dbReference type="ChEBI" id="CHEBI:30616"/>
        <dbReference type="ChEBI" id="CHEBI:43474"/>
        <dbReference type="ChEBI" id="CHEBI:149470"/>
        <dbReference type="ChEBI" id="CHEBI:149473"/>
        <dbReference type="ChEBI" id="CHEBI:456216"/>
    </reaction>
</comment>
<dbReference type="GO" id="GO:0005829">
    <property type="term" value="C:cytosol"/>
    <property type="evidence" value="ECO:0007669"/>
    <property type="project" value="TreeGrafter"/>
</dbReference>
<keyword evidence="2 9" id="KW-0436">Ligase</keyword>
<dbReference type="HAMAP" id="MF_00336">
    <property type="entry name" value="BioD"/>
    <property type="match status" value="1"/>
</dbReference>
<evidence type="ECO:0000256" key="3">
    <source>
        <dbReference type="ARBA" id="ARBA00022723"/>
    </source>
</evidence>
<keyword evidence="11" id="KW-1185">Reference proteome</keyword>
<dbReference type="EMBL" id="WBXO01000007">
    <property type="protein sequence ID" value="KAB2952123.1"/>
    <property type="molecule type" value="Genomic_DNA"/>
</dbReference>
<evidence type="ECO:0000313" key="10">
    <source>
        <dbReference type="EMBL" id="KAB2952123.1"/>
    </source>
</evidence>
<dbReference type="RefSeq" id="WP_151620454.1">
    <property type="nucleotide sequence ID" value="NZ_WBXO01000007.1"/>
</dbReference>